<sequence>MSAHKPRSGSLAYYPKVRAKRQIAVFSTYPALAAKDAKPMTFYGYKAGMTHVFCRNAHEKSVSFGQETMVPSTVIECPPMKVIGIRAYTHTTGGEKALGEVTIDKPDKALREKIKAFKRRGKKKAKEEEAKYGTVETLEKDKAKVSLVTLIVQVQPAMTGIGKKKADVAEVRIAGSIEQQFAFAKERIGKEIRIGDCFAASQFIDVRAVDKGKGFAGVVKRAHVKVHRPKSKKHRYVGSIGPWHPATVMWTVARPGQLGYQVRTEYNKRVLAVENKAEAINPVSGFGNYGMVKNDFIVLVGSVPGPAKRIVAMRPAIRINNENLAKYTDIKLPNAGVRG</sequence>
<keyword evidence="2" id="KW-0699">rRNA-binding</keyword>
<dbReference type="PANTHER" id="PTHR11363">
    <property type="entry name" value="60S RIBOSOMAL PROTEIN L3-RELATED"/>
    <property type="match status" value="1"/>
</dbReference>
<reference evidence="9" key="1">
    <citation type="journal article" date="2020" name="bioRxiv">
        <title>A rank-normalized archaeal taxonomy based on genome phylogeny resolves widespread incomplete and uneven classifications.</title>
        <authorList>
            <person name="Rinke C."/>
            <person name="Chuvochina M."/>
            <person name="Mussig A.J."/>
            <person name="Chaumeil P.-A."/>
            <person name="Waite D.W."/>
            <person name="Whitman W.B."/>
            <person name="Parks D.H."/>
            <person name="Hugenholtz P."/>
        </authorList>
    </citation>
    <scope>NUCLEOTIDE SEQUENCE [LARGE SCALE GENOMIC DNA]</scope>
</reference>
<dbReference type="AlphaFoldDB" id="A0A7J4IXV7"/>
<dbReference type="NCBIfam" id="TIGR03626">
    <property type="entry name" value="L3_arch"/>
    <property type="match status" value="1"/>
</dbReference>
<dbReference type="GO" id="GO:0022625">
    <property type="term" value="C:cytosolic large ribosomal subunit"/>
    <property type="evidence" value="ECO:0007669"/>
    <property type="project" value="UniProtKB-UniRule"/>
</dbReference>
<dbReference type="InterPro" id="IPR009000">
    <property type="entry name" value="Transl_B-barrel_sf"/>
</dbReference>
<evidence type="ECO:0000256" key="7">
    <source>
        <dbReference type="NCBIfam" id="TIGR03626"/>
    </source>
</evidence>
<comment type="caution">
    <text evidence="8">The sequence shown here is derived from an EMBL/GenBank/DDBJ whole genome shotgun (WGS) entry which is preliminary data.</text>
</comment>
<protein>
    <recommendedName>
        <fullName evidence="6 7">50S ribosomal protein L3</fullName>
    </recommendedName>
</protein>
<keyword evidence="5" id="KW-0687">Ribonucleoprotein</keyword>
<dbReference type="Gene3D" id="4.10.960.10">
    <property type="entry name" value="Ribosomal protein L3, domain 3"/>
    <property type="match status" value="1"/>
</dbReference>
<evidence type="ECO:0000256" key="2">
    <source>
        <dbReference type="ARBA" id="ARBA00022730"/>
    </source>
</evidence>
<comment type="similarity">
    <text evidence="1">Belongs to the universal ribosomal protein uL3 family.</text>
</comment>
<dbReference type="InterPro" id="IPR019928">
    <property type="entry name" value="Ribosomal_uL3_arc"/>
</dbReference>
<accession>A0A7J4IXV7</accession>
<keyword evidence="3" id="KW-0694">RNA-binding</keyword>
<name>A0A7J4IXV7_9ARCH</name>
<dbReference type="PANTHER" id="PTHR11363:SF5">
    <property type="entry name" value="LARGE RIBOSOMAL SUBUNIT PROTEIN UL3"/>
    <property type="match status" value="1"/>
</dbReference>
<dbReference type="Pfam" id="PF00297">
    <property type="entry name" value="Ribosomal_L3"/>
    <property type="match status" value="1"/>
</dbReference>
<dbReference type="GO" id="GO:0006412">
    <property type="term" value="P:translation"/>
    <property type="evidence" value="ECO:0007669"/>
    <property type="project" value="UniProtKB-UniRule"/>
</dbReference>
<evidence type="ECO:0000256" key="1">
    <source>
        <dbReference type="ARBA" id="ARBA00006540"/>
    </source>
</evidence>
<proteinExistence type="inferred from homology"/>
<dbReference type="Proteomes" id="UP000565078">
    <property type="component" value="Unassembled WGS sequence"/>
</dbReference>
<dbReference type="SUPFAM" id="SSF50447">
    <property type="entry name" value="Translation proteins"/>
    <property type="match status" value="1"/>
</dbReference>
<dbReference type="Gene3D" id="3.30.1430.10">
    <property type="match status" value="1"/>
</dbReference>
<dbReference type="NCBIfam" id="NF003261">
    <property type="entry name" value="PRK04231.1"/>
    <property type="match status" value="1"/>
</dbReference>
<dbReference type="InterPro" id="IPR045077">
    <property type="entry name" value="L3_arc_euk"/>
</dbReference>
<dbReference type="Gene3D" id="2.40.30.10">
    <property type="entry name" value="Translation factors"/>
    <property type="match status" value="1"/>
</dbReference>
<dbReference type="GO" id="GO:0019843">
    <property type="term" value="F:rRNA binding"/>
    <property type="evidence" value="ECO:0007669"/>
    <property type="project" value="UniProtKB-KW"/>
</dbReference>
<organism evidence="8 9">
    <name type="scientific">Candidatus Iainarchaeum sp</name>
    <dbReference type="NCBI Taxonomy" id="3101447"/>
    <lineage>
        <taxon>Archaea</taxon>
        <taxon>Candidatus Iainarchaeota</taxon>
        <taxon>Candidatus Iainarchaeia</taxon>
        <taxon>Candidatus Iainarchaeales</taxon>
        <taxon>Candidatus Iainarchaeaceae</taxon>
        <taxon>Candidatus Iainarchaeum</taxon>
    </lineage>
</organism>
<evidence type="ECO:0000256" key="5">
    <source>
        <dbReference type="ARBA" id="ARBA00023274"/>
    </source>
</evidence>
<evidence type="ECO:0000313" key="9">
    <source>
        <dbReference type="Proteomes" id="UP000565078"/>
    </source>
</evidence>
<dbReference type="InterPro" id="IPR044892">
    <property type="entry name" value="Ribosomal_L3_dom_3_arc_sf"/>
</dbReference>
<dbReference type="GO" id="GO:0003735">
    <property type="term" value="F:structural constituent of ribosome"/>
    <property type="evidence" value="ECO:0007669"/>
    <property type="project" value="UniProtKB-UniRule"/>
</dbReference>
<evidence type="ECO:0000256" key="3">
    <source>
        <dbReference type="ARBA" id="ARBA00022884"/>
    </source>
</evidence>
<evidence type="ECO:0000256" key="6">
    <source>
        <dbReference type="ARBA" id="ARBA00035457"/>
    </source>
</evidence>
<gene>
    <name evidence="8" type="ORF">HA254_06205</name>
</gene>
<keyword evidence="4 8" id="KW-0689">Ribosomal protein</keyword>
<dbReference type="InterPro" id="IPR000597">
    <property type="entry name" value="Ribosomal_uL3"/>
</dbReference>
<evidence type="ECO:0000313" key="8">
    <source>
        <dbReference type="EMBL" id="HIH10228.1"/>
    </source>
</evidence>
<evidence type="ECO:0000256" key="4">
    <source>
        <dbReference type="ARBA" id="ARBA00022980"/>
    </source>
</evidence>
<dbReference type="EMBL" id="DUGC01000097">
    <property type="protein sequence ID" value="HIH10228.1"/>
    <property type="molecule type" value="Genomic_DNA"/>
</dbReference>